<reference evidence="10 11" key="1">
    <citation type="journal article" date="2021" name="Nat. Commun.">
        <title>Genetic determinants of endophytism in the Arabidopsis root mycobiome.</title>
        <authorList>
            <person name="Mesny F."/>
            <person name="Miyauchi S."/>
            <person name="Thiergart T."/>
            <person name="Pickel B."/>
            <person name="Atanasova L."/>
            <person name="Karlsson M."/>
            <person name="Huettel B."/>
            <person name="Barry K.W."/>
            <person name="Haridas S."/>
            <person name="Chen C."/>
            <person name="Bauer D."/>
            <person name="Andreopoulos W."/>
            <person name="Pangilinan J."/>
            <person name="LaButti K."/>
            <person name="Riley R."/>
            <person name="Lipzen A."/>
            <person name="Clum A."/>
            <person name="Drula E."/>
            <person name="Henrissat B."/>
            <person name="Kohler A."/>
            <person name="Grigoriev I.V."/>
            <person name="Martin F.M."/>
            <person name="Hacquard S."/>
        </authorList>
    </citation>
    <scope>NUCLEOTIDE SEQUENCE [LARGE SCALE GENOMIC DNA]</scope>
    <source>
        <strain evidence="10 11">MPI-CAGE-CH-0241</strain>
    </source>
</reference>
<dbReference type="PIRSF" id="PIRSF019693">
    <property type="entry name" value="VAMP-associated"/>
    <property type="match status" value="1"/>
</dbReference>
<gene>
    <name evidence="10" type="ORF">B0T10DRAFT_465561</name>
</gene>
<accession>A0A9P9AIR6</accession>
<comment type="subcellular location">
    <subcellularLocation>
        <location evidence="1">Membrane</location>
        <topology evidence="1">Single-pass type IV membrane protein</topology>
    </subcellularLocation>
</comment>
<evidence type="ECO:0000256" key="8">
    <source>
        <dbReference type="SAM" id="Phobius"/>
    </source>
</evidence>
<dbReference type="InterPro" id="IPR000535">
    <property type="entry name" value="MSP_dom"/>
</dbReference>
<dbReference type="GO" id="GO:0033149">
    <property type="term" value="F:FFAT motif binding"/>
    <property type="evidence" value="ECO:0007669"/>
    <property type="project" value="TreeGrafter"/>
</dbReference>
<dbReference type="GO" id="GO:0061817">
    <property type="term" value="P:endoplasmic reticulum-plasma membrane tethering"/>
    <property type="evidence" value="ECO:0007669"/>
    <property type="project" value="TreeGrafter"/>
</dbReference>
<protein>
    <submittedName>
        <fullName evidence="10">PapD-like protein</fullName>
    </submittedName>
</protein>
<dbReference type="PANTHER" id="PTHR10809">
    <property type="entry name" value="VESICLE-ASSOCIATED MEMBRANE PROTEIN-ASSOCIATED PROTEIN"/>
    <property type="match status" value="1"/>
</dbReference>
<keyword evidence="3 8" id="KW-0812">Transmembrane</keyword>
<sequence length="308" mass="33675">MSVEIEPFELSFQRPFNAEVSQTLTIKNPNTIPVAFKVFQVKTTAPKQYCVRPNAGRIEGGQDFDVTVLLQAMKVEPPLDARCRDKFLVQSAPITSDKEFASIANVLDTTEKGLLQERKIRVNWLSANPEHDQAASKPVAVTPSKSTLSNGVSLHTPISIDIIPDHSSNQAHDTPDARSFSSPGATDEPALSTAPPPYPIEDTPEQEDEKPEEKPEVKSTISQATTAVTSVAESTIEELKAKLAQAEAQIANLRETGLRQRNVKSGNTEEKYTVARANQAVKQTVEGVPVQMAAILCLVSFLLAYFFF</sequence>
<keyword evidence="5 8" id="KW-0472">Membrane</keyword>
<evidence type="ECO:0000256" key="7">
    <source>
        <dbReference type="SAM" id="MobiDB-lite"/>
    </source>
</evidence>
<evidence type="ECO:0000256" key="2">
    <source>
        <dbReference type="ARBA" id="ARBA00008932"/>
    </source>
</evidence>
<dbReference type="GO" id="GO:0005789">
    <property type="term" value="C:endoplasmic reticulum membrane"/>
    <property type="evidence" value="ECO:0007669"/>
    <property type="project" value="InterPro"/>
</dbReference>
<dbReference type="InterPro" id="IPR008962">
    <property type="entry name" value="PapD-like_sf"/>
</dbReference>
<proteinExistence type="inferred from homology"/>
<evidence type="ECO:0000256" key="4">
    <source>
        <dbReference type="ARBA" id="ARBA00022989"/>
    </source>
</evidence>
<dbReference type="SUPFAM" id="SSF49354">
    <property type="entry name" value="PapD-like"/>
    <property type="match status" value="1"/>
</dbReference>
<keyword evidence="6" id="KW-0175">Coiled coil</keyword>
<dbReference type="AlphaFoldDB" id="A0A9P9AIR6"/>
<name>A0A9P9AIR6_9HYPO</name>
<dbReference type="PANTHER" id="PTHR10809:SF6">
    <property type="entry name" value="AT11025P-RELATED"/>
    <property type="match status" value="1"/>
</dbReference>
<keyword evidence="11" id="KW-1185">Reference proteome</keyword>
<feature type="region of interest" description="Disordered" evidence="7">
    <location>
        <begin position="130"/>
        <end position="150"/>
    </location>
</feature>
<evidence type="ECO:0000313" key="11">
    <source>
        <dbReference type="Proteomes" id="UP000777438"/>
    </source>
</evidence>
<dbReference type="Proteomes" id="UP000777438">
    <property type="component" value="Unassembled WGS sequence"/>
</dbReference>
<dbReference type="InterPro" id="IPR016763">
    <property type="entry name" value="VAP"/>
</dbReference>
<evidence type="ECO:0000259" key="9">
    <source>
        <dbReference type="PROSITE" id="PS50202"/>
    </source>
</evidence>
<dbReference type="Gene3D" id="2.60.40.10">
    <property type="entry name" value="Immunoglobulins"/>
    <property type="match status" value="1"/>
</dbReference>
<organism evidence="10 11">
    <name type="scientific">Thelonectria olida</name>
    <dbReference type="NCBI Taxonomy" id="1576542"/>
    <lineage>
        <taxon>Eukaryota</taxon>
        <taxon>Fungi</taxon>
        <taxon>Dikarya</taxon>
        <taxon>Ascomycota</taxon>
        <taxon>Pezizomycotina</taxon>
        <taxon>Sordariomycetes</taxon>
        <taxon>Hypocreomycetidae</taxon>
        <taxon>Hypocreales</taxon>
        <taxon>Nectriaceae</taxon>
        <taxon>Thelonectria</taxon>
    </lineage>
</organism>
<evidence type="ECO:0000256" key="3">
    <source>
        <dbReference type="ARBA" id="ARBA00022692"/>
    </source>
</evidence>
<evidence type="ECO:0000256" key="1">
    <source>
        <dbReference type="ARBA" id="ARBA00004211"/>
    </source>
</evidence>
<comment type="similarity">
    <text evidence="2">Belongs to the VAMP-associated protein (VAP) (TC 9.B.17) family.</text>
</comment>
<keyword evidence="4 8" id="KW-1133">Transmembrane helix</keyword>
<evidence type="ECO:0000256" key="6">
    <source>
        <dbReference type="SAM" id="Coils"/>
    </source>
</evidence>
<dbReference type="GO" id="GO:0005886">
    <property type="term" value="C:plasma membrane"/>
    <property type="evidence" value="ECO:0007669"/>
    <property type="project" value="TreeGrafter"/>
</dbReference>
<evidence type="ECO:0000256" key="5">
    <source>
        <dbReference type="ARBA" id="ARBA00023136"/>
    </source>
</evidence>
<dbReference type="PROSITE" id="PS50202">
    <property type="entry name" value="MSP"/>
    <property type="match status" value="1"/>
</dbReference>
<dbReference type="Pfam" id="PF00635">
    <property type="entry name" value="Motile_Sperm"/>
    <property type="match status" value="1"/>
</dbReference>
<feature type="region of interest" description="Disordered" evidence="7">
    <location>
        <begin position="162"/>
        <end position="225"/>
    </location>
</feature>
<comment type="caution">
    <text evidence="10">The sequence shown here is derived from an EMBL/GenBank/DDBJ whole genome shotgun (WGS) entry which is preliminary data.</text>
</comment>
<dbReference type="EMBL" id="JAGPYM010000037">
    <property type="protein sequence ID" value="KAH6874778.1"/>
    <property type="molecule type" value="Genomic_DNA"/>
</dbReference>
<feature type="domain" description="MSP" evidence="9">
    <location>
        <begin position="2"/>
        <end position="125"/>
    </location>
</feature>
<dbReference type="OrthoDB" id="264603at2759"/>
<dbReference type="InterPro" id="IPR013783">
    <property type="entry name" value="Ig-like_fold"/>
</dbReference>
<dbReference type="GO" id="GO:0090158">
    <property type="term" value="P:endoplasmic reticulum membrane organization"/>
    <property type="evidence" value="ECO:0007669"/>
    <property type="project" value="TreeGrafter"/>
</dbReference>
<feature type="transmembrane region" description="Helical" evidence="8">
    <location>
        <begin position="288"/>
        <end position="307"/>
    </location>
</feature>
<evidence type="ECO:0000313" key="10">
    <source>
        <dbReference type="EMBL" id="KAH6874778.1"/>
    </source>
</evidence>
<feature type="coiled-coil region" evidence="6">
    <location>
        <begin position="229"/>
        <end position="256"/>
    </location>
</feature>